<feature type="signal peptide" evidence="1">
    <location>
        <begin position="1"/>
        <end position="26"/>
    </location>
</feature>
<feature type="chain" id="PRO_5045414141" evidence="1">
    <location>
        <begin position="27"/>
        <end position="506"/>
    </location>
</feature>
<dbReference type="PROSITE" id="PS51257">
    <property type="entry name" value="PROKAR_LIPOPROTEIN"/>
    <property type="match status" value="1"/>
</dbReference>
<evidence type="ECO:0000259" key="2">
    <source>
        <dbReference type="Pfam" id="PF00496"/>
    </source>
</evidence>
<dbReference type="InterPro" id="IPR039424">
    <property type="entry name" value="SBP_5"/>
</dbReference>
<dbReference type="EMBL" id="JBEDNQ010000012">
    <property type="protein sequence ID" value="MEQ3553828.1"/>
    <property type="molecule type" value="Genomic_DNA"/>
</dbReference>
<accession>A0ABV1KIY3</accession>
<dbReference type="SUPFAM" id="SSF53850">
    <property type="entry name" value="Periplasmic binding protein-like II"/>
    <property type="match status" value="1"/>
</dbReference>
<sequence length="506" mass="55039">MKSGRRILSAVLAVAGLLMASGCAAAGASTAPPGVLNIGIVQDVITWDVGQGHNGHRLVAFQPAYDTLIRREPDGTLVPMLATAWDYTDAGRTTMELEIRDGVTFSDGAALDAEAVKANMEHFRTANGPQAVQLADVAEVRVTGPQRLEVELERPNPALEFYLSQAAGMMASPEALGKPETDRTPVGSGPYVMDPARSVAGDRYVFRARPDYWSPDLQQWDEIVLKVLSDSTARVNALISGQIDATQLIPRNTAQAENAGREIVNWDANWAGLLLLDRDGAVAPELADVRVRQAINMAFDRQVAVDGVLNGYGTPTSQVFGEASTAYDPALDDYYPYDPQRARELLAEAGYPDGFTMTLPLPASMNENIPFIAQPLADIGITARITTVPPQNSQAELGSARYPAAYFQIFQGPTWVAVEQLLVPETLYNPFRSEDPELTAILDRIRTADPDDVEAPREMARYVTEQAWFAPWARMGVTNAVDPDKVRMEPQIGQAVPSIYNYHPVG</sequence>
<organism evidence="3 4">
    <name type="scientific">Pseudonocardia nematodicida</name>
    <dbReference type="NCBI Taxonomy" id="1206997"/>
    <lineage>
        <taxon>Bacteria</taxon>
        <taxon>Bacillati</taxon>
        <taxon>Actinomycetota</taxon>
        <taxon>Actinomycetes</taxon>
        <taxon>Pseudonocardiales</taxon>
        <taxon>Pseudonocardiaceae</taxon>
        <taxon>Pseudonocardia</taxon>
    </lineage>
</organism>
<dbReference type="Gene3D" id="3.10.105.10">
    <property type="entry name" value="Dipeptide-binding Protein, Domain 3"/>
    <property type="match status" value="1"/>
</dbReference>
<evidence type="ECO:0000256" key="1">
    <source>
        <dbReference type="SAM" id="SignalP"/>
    </source>
</evidence>
<protein>
    <submittedName>
        <fullName evidence="3">ABC transporter substrate-binding protein</fullName>
    </submittedName>
</protein>
<dbReference type="Proteomes" id="UP001494902">
    <property type="component" value="Unassembled WGS sequence"/>
</dbReference>
<proteinExistence type="predicted"/>
<dbReference type="InterPro" id="IPR000914">
    <property type="entry name" value="SBP_5_dom"/>
</dbReference>
<evidence type="ECO:0000313" key="4">
    <source>
        <dbReference type="Proteomes" id="UP001494902"/>
    </source>
</evidence>
<evidence type="ECO:0000313" key="3">
    <source>
        <dbReference type="EMBL" id="MEQ3553828.1"/>
    </source>
</evidence>
<name>A0ABV1KIY3_9PSEU</name>
<dbReference type="PANTHER" id="PTHR30290">
    <property type="entry name" value="PERIPLASMIC BINDING COMPONENT OF ABC TRANSPORTER"/>
    <property type="match status" value="1"/>
</dbReference>
<dbReference type="Pfam" id="PF00496">
    <property type="entry name" value="SBP_bac_5"/>
    <property type="match status" value="1"/>
</dbReference>
<keyword evidence="1" id="KW-0732">Signal</keyword>
<dbReference type="Gene3D" id="3.40.190.10">
    <property type="entry name" value="Periplasmic binding protein-like II"/>
    <property type="match status" value="1"/>
</dbReference>
<keyword evidence="4" id="KW-1185">Reference proteome</keyword>
<reference evidence="3 4" key="1">
    <citation type="submission" date="2024-03" db="EMBL/GenBank/DDBJ databases">
        <title>Draft genome sequence of Pseudonocardia nematodicida JCM 31783.</title>
        <authorList>
            <person name="Butdee W."/>
            <person name="Duangmal K."/>
        </authorList>
    </citation>
    <scope>NUCLEOTIDE SEQUENCE [LARGE SCALE GENOMIC DNA]</scope>
    <source>
        <strain evidence="3 4">JCM 31783</strain>
    </source>
</reference>
<gene>
    <name evidence="3" type="ORF">WIS52_25415</name>
</gene>
<feature type="domain" description="Solute-binding protein family 5" evidence="2">
    <location>
        <begin position="76"/>
        <end position="405"/>
    </location>
</feature>
<dbReference type="RefSeq" id="WP_349300903.1">
    <property type="nucleotide sequence ID" value="NZ_JBEDNQ010000012.1"/>
</dbReference>
<comment type="caution">
    <text evidence="3">The sequence shown here is derived from an EMBL/GenBank/DDBJ whole genome shotgun (WGS) entry which is preliminary data.</text>
</comment>